<sequence>MPLHDYAALLFHLHKSNAISHHGRHDCKQPLAWCSDAAGHS</sequence>
<dbReference type="AlphaFoldDB" id="A0AAE8N085"/>
<gene>
    <name evidence="1" type="ORF">DNG_05654</name>
</gene>
<keyword evidence="2" id="KW-1185">Reference proteome</keyword>
<comment type="caution">
    <text evidence="1">The sequence shown here is derived from an EMBL/GenBank/DDBJ whole genome shotgun (WGS) entry which is preliminary data.</text>
</comment>
<dbReference type="EMBL" id="ONZQ02000007">
    <property type="protein sequence ID" value="SPO02973.1"/>
    <property type="molecule type" value="Genomic_DNA"/>
</dbReference>
<name>A0AAE8N085_9PEZI</name>
<evidence type="ECO:0000313" key="1">
    <source>
        <dbReference type="EMBL" id="SPO02973.1"/>
    </source>
</evidence>
<dbReference type="Proteomes" id="UP001187682">
    <property type="component" value="Unassembled WGS sequence"/>
</dbReference>
<protein>
    <submittedName>
        <fullName evidence="1">Uncharacterized protein</fullName>
    </submittedName>
</protein>
<organism evidence="1 2">
    <name type="scientific">Cephalotrichum gorgonifer</name>
    <dbReference type="NCBI Taxonomy" id="2041049"/>
    <lineage>
        <taxon>Eukaryota</taxon>
        <taxon>Fungi</taxon>
        <taxon>Dikarya</taxon>
        <taxon>Ascomycota</taxon>
        <taxon>Pezizomycotina</taxon>
        <taxon>Sordariomycetes</taxon>
        <taxon>Hypocreomycetidae</taxon>
        <taxon>Microascales</taxon>
        <taxon>Microascaceae</taxon>
        <taxon>Cephalotrichum</taxon>
    </lineage>
</organism>
<accession>A0AAE8N085</accession>
<reference evidence="1" key="1">
    <citation type="submission" date="2018-03" db="EMBL/GenBank/DDBJ databases">
        <authorList>
            <person name="Guldener U."/>
        </authorList>
    </citation>
    <scope>NUCLEOTIDE SEQUENCE</scope>
</reference>
<evidence type="ECO:0000313" key="2">
    <source>
        <dbReference type="Proteomes" id="UP001187682"/>
    </source>
</evidence>
<proteinExistence type="predicted"/>